<dbReference type="GO" id="GO:0055130">
    <property type="term" value="P:D-alanine catabolic process"/>
    <property type="evidence" value="ECO:0007669"/>
    <property type="project" value="TreeGrafter"/>
</dbReference>
<name>A0A240UPI8_9GAMM</name>
<evidence type="ECO:0000256" key="1">
    <source>
        <dbReference type="ARBA" id="ARBA00009410"/>
    </source>
</evidence>
<dbReference type="Pfam" id="PF01266">
    <property type="entry name" value="DAO"/>
    <property type="match status" value="1"/>
</dbReference>
<keyword evidence="2" id="KW-0560">Oxidoreductase</keyword>
<dbReference type="GO" id="GO:0005737">
    <property type="term" value="C:cytoplasm"/>
    <property type="evidence" value="ECO:0007669"/>
    <property type="project" value="TreeGrafter"/>
</dbReference>
<dbReference type="PANTHER" id="PTHR13847:SF280">
    <property type="entry name" value="D-AMINO ACID DEHYDROGENASE"/>
    <property type="match status" value="1"/>
</dbReference>
<dbReference type="SUPFAM" id="SSF51905">
    <property type="entry name" value="FAD/NAD(P)-binding domain"/>
    <property type="match status" value="1"/>
</dbReference>
<dbReference type="EMBL" id="CP021358">
    <property type="protein sequence ID" value="ART63401.1"/>
    <property type="molecule type" value="Genomic_DNA"/>
</dbReference>
<dbReference type="AlphaFoldDB" id="A0A240UPI8"/>
<dbReference type="Gene3D" id="3.30.9.10">
    <property type="entry name" value="D-Amino Acid Oxidase, subunit A, domain 2"/>
    <property type="match status" value="2"/>
</dbReference>
<dbReference type="OrthoDB" id="9815989at2"/>
<dbReference type="InterPro" id="IPR006076">
    <property type="entry name" value="FAD-dep_OxRdtase"/>
</dbReference>
<keyword evidence="4" id="KW-1185">Reference proteome</keyword>
<comment type="similarity">
    <text evidence="1">Belongs to the DadA oxidoreductase family.</text>
</comment>
<evidence type="ECO:0000313" key="3">
    <source>
        <dbReference type="EMBL" id="ART63401.1"/>
    </source>
</evidence>
<reference evidence="3 4" key="1">
    <citation type="submission" date="2017-05" db="EMBL/GenBank/DDBJ databases">
        <authorList>
            <person name="Song R."/>
            <person name="Chenine A.L."/>
            <person name="Ruprecht R.M."/>
        </authorList>
    </citation>
    <scope>NUCLEOTIDE SEQUENCE [LARGE SCALE GENOMIC DNA]</scope>
    <source>
        <strain evidence="3">SW32</strain>
    </source>
</reference>
<dbReference type="GO" id="GO:0005886">
    <property type="term" value="C:plasma membrane"/>
    <property type="evidence" value="ECO:0007669"/>
    <property type="project" value="TreeGrafter"/>
</dbReference>
<dbReference type="GO" id="GO:0008718">
    <property type="term" value="F:D-amino-acid dehydrogenase activity"/>
    <property type="evidence" value="ECO:0007669"/>
    <property type="project" value="TreeGrafter"/>
</dbReference>
<protein>
    <submittedName>
        <fullName evidence="3">Uncharacterized protein</fullName>
    </submittedName>
</protein>
<accession>A0A240UPI8</accession>
<proteinExistence type="inferred from homology"/>
<evidence type="ECO:0000256" key="2">
    <source>
        <dbReference type="ARBA" id="ARBA00023002"/>
    </source>
</evidence>
<gene>
    <name evidence="3" type="ORF">B9H00_10310</name>
</gene>
<dbReference type="KEGG" id="kma:B9H00_10310"/>
<organism evidence="3 4">
    <name type="scientific">Kushneria marisflavi</name>
    <dbReference type="NCBI Taxonomy" id="157779"/>
    <lineage>
        <taxon>Bacteria</taxon>
        <taxon>Pseudomonadati</taxon>
        <taxon>Pseudomonadota</taxon>
        <taxon>Gammaproteobacteria</taxon>
        <taxon>Oceanospirillales</taxon>
        <taxon>Halomonadaceae</taxon>
        <taxon>Kushneria</taxon>
    </lineage>
</organism>
<sequence>MYPNILPVETTDILPEATDVAVIGGGIIGVCTAWSLARAGVRVTLLEKGVIAGEQSSRNWGWCRTMGRAEAEIPLAMASLARWPEMAARLSEDIGFKRTGIVYACRNDAEMAQQQQWLERARNYGVSSRMIERKELAQLMPQASPEAFVGALYTADDGRAEPHVATSAIARDAIRAGANVIQRCAVRGVETRAGRVHGVITEKGTLQTQTIVLAGGAWSSLMCRHLGIRLPQLKVLGSVMRTRPMAGGPELALGTSGFSFRKRADGGYTISNRGGILAPVVPDSFRFLKDFRGMLRDSREEFRLRLDRRLWQEARHCRGWRDDHVSPFERERVLDPTPSQRVLQQARQQIGEALPFFKHIEIQQHWGGMIDVTPDAVPVMDQVDAMPGLYLATGFSGHGFGTGPGAGQLMADLVTGATPLVDPSPYRFGRWQKAS</sequence>
<evidence type="ECO:0000313" key="4">
    <source>
        <dbReference type="Proteomes" id="UP000194457"/>
    </source>
</evidence>
<dbReference type="Proteomes" id="UP000194457">
    <property type="component" value="Chromosome"/>
</dbReference>
<dbReference type="PANTHER" id="PTHR13847">
    <property type="entry name" value="SARCOSINE DEHYDROGENASE-RELATED"/>
    <property type="match status" value="1"/>
</dbReference>
<dbReference type="RefSeq" id="WP_086900586.1">
    <property type="nucleotide sequence ID" value="NZ_CP021358.1"/>
</dbReference>
<dbReference type="Gene3D" id="3.50.50.60">
    <property type="entry name" value="FAD/NAD(P)-binding domain"/>
    <property type="match status" value="2"/>
</dbReference>
<dbReference type="InterPro" id="IPR036188">
    <property type="entry name" value="FAD/NAD-bd_sf"/>
</dbReference>